<keyword evidence="1" id="KW-0802">TPR repeat</keyword>
<dbReference type="Pfam" id="PF13414">
    <property type="entry name" value="TPR_11"/>
    <property type="match status" value="1"/>
</dbReference>
<evidence type="ECO:0000256" key="1">
    <source>
        <dbReference type="PROSITE-ProRule" id="PRU00339"/>
    </source>
</evidence>
<dbReference type="InterPro" id="IPR014266">
    <property type="entry name" value="PEP-CTERM_TPR_PrsT"/>
</dbReference>
<protein>
    <submittedName>
        <fullName evidence="3">PEP-CTERM system TPR-repeat protein PrsT</fullName>
    </submittedName>
</protein>
<dbReference type="InterPro" id="IPR019734">
    <property type="entry name" value="TPR_rpt"/>
</dbReference>
<feature type="repeat" description="TPR" evidence="1">
    <location>
        <begin position="444"/>
        <end position="477"/>
    </location>
</feature>
<evidence type="ECO:0000256" key="2">
    <source>
        <dbReference type="SAM" id="SignalP"/>
    </source>
</evidence>
<reference evidence="3 4" key="1">
    <citation type="submission" date="2021-10" db="EMBL/GenBank/DDBJ databases">
        <title>Draft genome of Aestuariibacter halophilus JC2043.</title>
        <authorList>
            <person name="Emsley S.A."/>
            <person name="Pfannmuller K.M."/>
            <person name="Ushijima B."/>
            <person name="Saw J.H."/>
            <person name="Videau P."/>
        </authorList>
    </citation>
    <scope>NUCLEOTIDE SEQUENCE [LARGE SCALE GENOMIC DNA]</scope>
    <source>
        <strain evidence="3 4">JC2043</strain>
    </source>
</reference>
<keyword evidence="4" id="KW-1185">Reference proteome</keyword>
<dbReference type="PANTHER" id="PTHR12558:SF13">
    <property type="entry name" value="CELL DIVISION CYCLE PROTEIN 27 HOMOLOG"/>
    <property type="match status" value="1"/>
</dbReference>
<dbReference type="Pfam" id="PF13181">
    <property type="entry name" value="TPR_8"/>
    <property type="match status" value="2"/>
</dbReference>
<dbReference type="Proteomes" id="UP001520878">
    <property type="component" value="Unassembled WGS sequence"/>
</dbReference>
<sequence>MFGRLLPPRSVALLTLSLLLSPLADARSKSSEFYEKALNAFNQNDVEAAYIHLKNSLQADNNYLPAKILMGKILMVSGYLDEAETELQESLAAGADTNLVAETLGKIWLYQKQYDKIINADFKGLDTTNQINWALIVATAYLNQEQVEKARDAYQSILRTAPDDVRALNALAAMALNEQALDTANQYLQRAQTRSPKDPSTLRLLGEYHLAEGNVPAAVEVLERGEQIHPDNPLLRRTLMSAYLQNQDEAKARALLDRIIEQTPDDPTATLMHAWLDARNNSNEEAASQLEALSGKLANLNEETLNDSPNLIYIQALAAFANNRLEKARTFFSQYLNRVPDNLDARRMLAQTLLRLGQARDALEVMERGDDAYAKDLDAGIMLGELYLTNNKAFRTLELLSRMRQHFGQDRRLDLLEIKMLIARERYDQAFQKLDESPYINDDVRFVLTKSMLYLRTGQFDKANEIADKLLELAPDNIDFLNFKSAVLIKVKDWPNAMTFIEKVLAERPQHYAARFNQVTVLAASGQGQQALPLVKTLHEEQPDNLETLLMYAGLLLDNQQRNLAQEKINRALKIDRDNLRANQLQVNILLGDGEKDKAIRVLNSMVKTAPDNLDIQLQRAGLLLDTGNQERAEREFARIAEQASDNPGALVALSDLEYRARLFDNAKAHLEQAIKLAPDHVAVGIAYVRMQIALDEDQRATRHLRHLSKNHAEQPELIVLDGDLLLRNNQPDKAFERYWQAYQQAPSYRLALIKLYQLAKQGVAQDAFASHIESMVEANPENHFQRNLLADHYVHAKQPDKAKRHYLALVEADNIPNKAVILNNLANLSLDSDLEAAAEFIRQAMAINSDLSSVVDTHGWILARQGQYDEALTTLRRAFAMDSNEPSIRYHLGYTLHKLGRNSEAQEELAAAIASESSFSERDAAQQLLEQL</sequence>
<organism evidence="3 4">
    <name type="scientific">Fluctibacter halophilus</name>
    <dbReference type="NCBI Taxonomy" id="226011"/>
    <lineage>
        <taxon>Bacteria</taxon>
        <taxon>Pseudomonadati</taxon>
        <taxon>Pseudomonadota</taxon>
        <taxon>Gammaproteobacteria</taxon>
        <taxon>Alteromonadales</taxon>
        <taxon>Alteromonadaceae</taxon>
        <taxon>Fluctibacter</taxon>
    </lineage>
</organism>
<feature type="signal peptide" evidence="2">
    <location>
        <begin position="1"/>
        <end position="26"/>
    </location>
</feature>
<feature type="repeat" description="TPR" evidence="1">
    <location>
        <begin position="199"/>
        <end position="232"/>
    </location>
</feature>
<evidence type="ECO:0000313" key="3">
    <source>
        <dbReference type="EMBL" id="MCC2614760.1"/>
    </source>
</evidence>
<feature type="chain" id="PRO_5045640345" evidence="2">
    <location>
        <begin position="27"/>
        <end position="933"/>
    </location>
</feature>
<evidence type="ECO:0000313" key="4">
    <source>
        <dbReference type="Proteomes" id="UP001520878"/>
    </source>
</evidence>
<comment type="caution">
    <text evidence="3">The sequence shown here is derived from an EMBL/GenBank/DDBJ whole genome shotgun (WGS) entry which is preliminary data.</text>
</comment>
<dbReference type="EMBL" id="JAJEWP010000001">
    <property type="protein sequence ID" value="MCC2614760.1"/>
    <property type="molecule type" value="Genomic_DNA"/>
</dbReference>
<dbReference type="PROSITE" id="PS50005">
    <property type="entry name" value="TPR"/>
    <property type="match status" value="3"/>
</dbReference>
<feature type="repeat" description="TPR" evidence="1">
    <location>
        <begin position="853"/>
        <end position="886"/>
    </location>
</feature>
<dbReference type="NCBIfam" id="TIGR02917">
    <property type="entry name" value="PEP_TPR_lipo"/>
    <property type="match status" value="1"/>
</dbReference>
<dbReference type="Pfam" id="PF14559">
    <property type="entry name" value="TPR_19"/>
    <property type="match status" value="5"/>
</dbReference>
<keyword evidence="2" id="KW-0732">Signal</keyword>
<dbReference type="Gene3D" id="1.25.40.10">
    <property type="entry name" value="Tetratricopeptide repeat domain"/>
    <property type="match status" value="8"/>
</dbReference>
<dbReference type="Pfam" id="PF13432">
    <property type="entry name" value="TPR_16"/>
    <property type="match status" value="1"/>
</dbReference>
<dbReference type="SMART" id="SM00028">
    <property type="entry name" value="TPR"/>
    <property type="match status" value="14"/>
</dbReference>
<dbReference type="InterPro" id="IPR011990">
    <property type="entry name" value="TPR-like_helical_dom_sf"/>
</dbReference>
<dbReference type="PANTHER" id="PTHR12558">
    <property type="entry name" value="CELL DIVISION CYCLE 16,23,27"/>
    <property type="match status" value="1"/>
</dbReference>
<dbReference type="SUPFAM" id="SSF48452">
    <property type="entry name" value="TPR-like"/>
    <property type="match status" value="5"/>
</dbReference>
<name>A0ABS8G4I0_9ALTE</name>
<proteinExistence type="predicted"/>
<dbReference type="RefSeq" id="WP_229156678.1">
    <property type="nucleotide sequence ID" value="NZ_JAJEWP010000001.1"/>
</dbReference>
<gene>
    <name evidence="3" type="primary">prsT</name>
    <name evidence="3" type="ORF">LJ739_00710</name>
</gene>
<accession>A0ABS8G4I0</accession>